<reference evidence="2" key="1">
    <citation type="journal article" date="2019" name="Int. J. Syst. Evol. Microbiol.">
        <title>The Global Catalogue of Microorganisms (GCM) 10K type strain sequencing project: providing services to taxonomists for standard genome sequencing and annotation.</title>
        <authorList>
            <consortium name="The Broad Institute Genomics Platform"/>
            <consortium name="The Broad Institute Genome Sequencing Center for Infectious Disease"/>
            <person name="Wu L."/>
            <person name="Ma J."/>
        </authorList>
    </citation>
    <scope>NUCLEOTIDE SEQUENCE [LARGE SCALE GENOMIC DNA]</scope>
    <source>
        <strain evidence="2">JCM 8201</strain>
    </source>
</reference>
<proteinExistence type="predicted"/>
<keyword evidence="2" id="KW-1185">Reference proteome</keyword>
<gene>
    <name evidence="1" type="ORF">GCM10010439_22950</name>
</gene>
<sequence>MLSETDMTRGMGCSRNNRAVSLDLISITRPRGATACGGTDVVFYGTDLLEYVNQEFEEPRPERPDDWAPQATVPFWRDYL</sequence>
<protein>
    <submittedName>
        <fullName evidence="1">Uncharacterized protein</fullName>
    </submittedName>
</protein>
<name>A0ABP6GNG1_9ACTN</name>
<evidence type="ECO:0000313" key="1">
    <source>
        <dbReference type="EMBL" id="GAA2724689.1"/>
    </source>
</evidence>
<organism evidence="1 2">
    <name type="scientific">Actinocorallia aurantiaca</name>
    <dbReference type="NCBI Taxonomy" id="46204"/>
    <lineage>
        <taxon>Bacteria</taxon>
        <taxon>Bacillati</taxon>
        <taxon>Actinomycetota</taxon>
        <taxon>Actinomycetes</taxon>
        <taxon>Streptosporangiales</taxon>
        <taxon>Thermomonosporaceae</taxon>
        <taxon>Actinocorallia</taxon>
    </lineage>
</organism>
<dbReference type="EMBL" id="BAAATZ010000007">
    <property type="protein sequence ID" value="GAA2724689.1"/>
    <property type="molecule type" value="Genomic_DNA"/>
</dbReference>
<evidence type="ECO:0000313" key="2">
    <source>
        <dbReference type="Proteomes" id="UP001501842"/>
    </source>
</evidence>
<accession>A0ABP6GNG1</accession>
<comment type="caution">
    <text evidence="1">The sequence shown here is derived from an EMBL/GenBank/DDBJ whole genome shotgun (WGS) entry which is preliminary data.</text>
</comment>
<dbReference type="Proteomes" id="UP001501842">
    <property type="component" value="Unassembled WGS sequence"/>
</dbReference>